<organism evidence="2 3">
    <name type="scientific">Citrus sinensis</name>
    <name type="common">Sweet orange</name>
    <name type="synonym">Citrus aurantium var. sinensis</name>
    <dbReference type="NCBI Taxonomy" id="2711"/>
    <lineage>
        <taxon>Eukaryota</taxon>
        <taxon>Viridiplantae</taxon>
        <taxon>Streptophyta</taxon>
        <taxon>Embryophyta</taxon>
        <taxon>Tracheophyta</taxon>
        <taxon>Spermatophyta</taxon>
        <taxon>Magnoliopsida</taxon>
        <taxon>eudicotyledons</taxon>
        <taxon>Gunneridae</taxon>
        <taxon>Pentapetalae</taxon>
        <taxon>rosids</taxon>
        <taxon>malvids</taxon>
        <taxon>Sapindales</taxon>
        <taxon>Rutaceae</taxon>
        <taxon>Aurantioideae</taxon>
        <taxon>Citrus</taxon>
    </lineage>
</organism>
<protein>
    <submittedName>
        <fullName evidence="2">Uncharacterized protein</fullName>
    </submittedName>
</protein>
<feature type="compositionally biased region" description="Acidic residues" evidence="1">
    <location>
        <begin position="29"/>
        <end position="58"/>
    </location>
</feature>
<dbReference type="EMBL" id="KK784962">
    <property type="protein sequence ID" value="KDO57457.1"/>
    <property type="molecule type" value="Genomic_DNA"/>
</dbReference>
<sequence length="64" mass="7105">GVSKDEEDGNIRCSGDLKQFDHVSVLPQNEDDDYVSDEDFDSEADEDSELSSFESDDNDLSKNG</sequence>
<keyword evidence="3" id="KW-1185">Reference proteome</keyword>
<dbReference type="Proteomes" id="UP000027120">
    <property type="component" value="Unassembled WGS sequence"/>
</dbReference>
<gene>
    <name evidence="2" type="ORF">CISIN_1g0362942mg</name>
</gene>
<evidence type="ECO:0000256" key="1">
    <source>
        <dbReference type="SAM" id="MobiDB-lite"/>
    </source>
</evidence>
<feature type="non-terminal residue" evidence="2">
    <location>
        <position position="1"/>
    </location>
</feature>
<reference evidence="2 3" key="1">
    <citation type="submission" date="2014-04" db="EMBL/GenBank/DDBJ databases">
        <authorList>
            <consortium name="International Citrus Genome Consortium"/>
            <person name="Gmitter F."/>
            <person name="Chen C."/>
            <person name="Farmerie W."/>
            <person name="Harkins T."/>
            <person name="Desany B."/>
            <person name="Mohiuddin M."/>
            <person name="Kodira C."/>
            <person name="Borodovsky M."/>
            <person name="Lomsadze A."/>
            <person name="Burns P."/>
            <person name="Jenkins J."/>
            <person name="Prochnik S."/>
            <person name="Shu S."/>
            <person name="Chapman J."/>
            <person name="Pitluck S."/>
            <person name="Schmutz J."/>
            <person name="Rokhsar D."/>
        </authorList>
    </citation>
    <scope>NUCLEOTIDE SEQUENCE</scope>
</reference>
<proteinExistence type="predicted"/>
<accession>A0A067F1S8</accession>
<feature type="region of interest" description="Disordered" evidence="1">
    <location>
        <begin position="22"/>
        <end position="64"/>
    </location>
</feature>
<evidence type="ECO:0000313" key="2">
    <source>
        <dbReference type="EMBL" id="KDO57457.1"/>
    </source>
</evidence>
<evidence type="ECO:0000313" key="3">
    <source>
        <dbReference type="Proteomes" id="UP000027120"/>
    </source>
</evidence>
<name>A0A067F1S8_CITSI</name>
<dbReference type="AlphaFoldDB" id="A0A067F1S8"/>